<keyword evidence="1" id="KW-0812">Transmembrane</keyword>
<dbReference type="KEGG" id="bvq:FHE72_04075"/>
<gene>
    <name evidence="2" type="ORF">FHE72_04075</name>
</gene>
<dbReference type="EMBL" id="CP047394">
    <property type="protein sequence ID" value="QHE60307.1"/>
    <property type="molecule type" value="Genomic_DNA"/>
</dbReference>
<keyword evidence="1" id="KW-0472">Membrane</keyword>
<dbReference type="Proteomes" id="UP000465062">
    <property type="component" value="Chromosome"/>
</dbReference>
<proteinExistence type="predicted"/>
<evidence type="ECO:0000313" key="2">
    <source>
        <dbReference type="EMBL" id="QHE60307.1"/>
    </source>
</evidence>
<reference evidence="2 3" key="1">
    <citation type="submission" date="2019-06" db="EMBL/GenBank/DDBJ databases">
        <title>An operon consisting of a P-type ATPase gene and a transcriptional regular gene given the different cadmium resistance in Bacillus vietamensis 151-6 and Bacillus marisflavi 151-25.</title>
        <authorList>
            <person name="Yu X."/>
        </authorList>
    </citation>
    <scope>NUCLEOTIDE SEQUENCE [LARGE SCALE GENOMIC DNA]</scope>
    <source>
        <strain evidence="2 3">151-6</strain>
    </source>
</reference>
<feature type="transmembrane region" description="Helical" evidence="1">
    <location>
        <begin position="97"/>
        <end position="118"/>
    </location>
</feature>
<evidence type="ECO:0000256" key="1">
    <source>
        <dbReference type="SAM" id="Phobius"/>
    </source>
</evidence>
<evidence type="ECO:0000313" key="3">
    <source>
        <dbReference type="Proteomes" id="UP000465062"/>
    </source>
</evidence>
<accession>A0A6I6UFM7</accession>
<sequence length="125" mass="14006">MKKVLFALISAFLMCLCLFGFTDILSNTLSWKIIVLAAFSSLLLNGFLVRVWLQQGTFYKSGLYHTAFYQTIFILMTGTVVIASSDKPYVVDAWDGVSPYVMLLLVSLIHGSVMVLMVKRNKVLV</sequence>
<dbReference type="RefSeq" id="WP_159361304.1">
    <property type="nucleotide sequence ID" value="NZ_CP047394.1"/>
</dbReference>
<name>A0A6I6UFM7_9BACI</name>
<protein>
    <submittedName>
        <fullName evidence="2">Uncharacterized protein</fullName>
    </submittedName>
</protein>
<feature type="transmembrane region" description="Helical" evidence="1">
    <location>
        <begin position="30"/>
        <end position="51"/>
    </location>
</feature>
<keyword evidence="1" id="KW-1133">Transmembrane helix</keyword>
<feature type="transmembrane region" description="Helical" evidence="1">
    <location>
        <begin position="63"/>
        <end position="85"/>
    </location>
</feature>
<organism evidence="2 3">
    <name type="scientific">Rossellomorea vietnamensis</name>
    <dbReference type="NCBI Taxonomy" id="218284"/>
    <lineage>
        <taxon>Bacteria</taxon>
        <taxon>Bacillati</taxon>
        <taxon>Bacillota</taxon>
        <taxon>Bacilli</taxon>
        <taxon>Bacillales</taxon>
        <taxon>Bacillaceae</taxon>
        <taxon>Rossellomorea</taxon>
    </lineage>
</organism>
<dbReference type="AlphaFoldDB" id="A0A6I6UFM7"/>